<dbReference type="PROSITE" id="PS50894">
    <property type="entry name" value="HPT"/>
    <property type="match status" value="1"/>
</dbReference>
<dbReference type="SMART" id="SM00387">
    <property type="entry name" value="HATPase_c"/>
    <property type="match status" value="1"/>
</dbReference>
<dbReference type="CDD" id="cd16922">
    <property type="entry name" value="HATPase_EvgS-ArcB-TorS-like"/>
    <property type="match status" value="1"/>
</dbReference>
<dbReference type="EMBL" id="ABLK01000111">
    <property type="protein sequence ID" value="EDT40716.1"/>
    <property type="molecule type" value="Genomic_DNA"/>
</dbReference>
<dbReference type="Proteomes" id="UP000004814">
    <property type="component" value="Unassembled WGS sequence"/>
</dbReference>
<keyword evidence="10" id="KW-0843">Virulence</keyword>
<dbReference type="PANTHER" id="PTHR45339">
    <property type="entry name" value="HYBRID SIGNAL TRANSDUCTION HISTIDINE KINASE J"/>
    <property type="match status" value="1"/>
</dbReference>
<evidence type="ECO:0000259" key="19">
    <source>
        <dbReference type="PROSITE" id="PS50894"/>
    </source>
</evidence>
<dbReference type="InterPro" id="IPR036097">
    <property type="entry name" value="HisK_dim/P_sf"/>
</dbReference>
<dbReference type="Pfam" id="PF00072">
    <property type="entry name" value="Response_reg"/>
    <property type="match status" value="1"/>
</dbReference>
<dbReference type="InterPro" id="IPR036890">
    <property type="entry name" value="HATPase_C_sf"/>
</dbReference>
<dbReference type="FunFam" id="3.30.565.10:FF:000010">
    <property type="entry name" value="Sensor histidine kinase RcsC"/>
    <property type="match status" value="1"/>
</dbReference>
<dbReference type="InterPro" id="IPR001789">
    <property type="entry name" value="Sig_transdc_resp-reg_receiver"/>
</dbReference>
<dbReference type="AlphaFoldDB" id="B1T6S3"/>
<dbReference type="SMART" id="SM00448">
    <property type="entry name" value="REC"/>
    <property type="match status" value="1"/>
</dbReference>
<evidence type="ECO:0000259" key="18">
    <source>
        <dbReference type="PROSITE" id="PS50110"/>
    </source>
</evidence>
<protein>
    <recommendedName>
        <fullName evidence="13">Sensory/regulatory protein RpfC</fullName>
        <ecNumber evidence="2">2.7.13.3</ecNumber>
    </recommendedName>
    <alternativeName>
        <fullName evidence="14">Virulence sensor protein BvgS</fullName>
    </alternativeName>
</protein>
<evidence type="ECO:0000256" key="10">
    <source>
        <dbReference type="ARBA" id="ARBA00023026"/>
    </source>
</evidence>
<dbReference type="CDD" id="cd00082">
    <property type="entry name" value="HisKA"/>
    <property type="match status" value="1"/>
</dbReference>
<comment type="catalytic activity">
    <reaction evidence="1">
        <text>ATP + protein L-histidine = ADP + protein N-phospho-L-histidine.</text>
        <dbReference type="EC" id="2.7.13.3"/>
    </reaction>
</comment>
<dbReference type="InterPro" id="IPR003594">
    <property type="entry name" value="HATPase_dom"/>
</dbReference>
<evidence type="ECO:0000256" key="13">
    <source>
        <dbReference type="ARBA" id="ARBA00068150"/>
    </source>
</evidence>
<dbReference type="Gene3D" id="3.30.565.10">
    <property type="entry name" value="Histidine kinase-like ATPase, C-terminal domain"/>
    <property type="match status" value="1"/>
</dbReference>
<comment type="caution">
    <text evidence="20">The sequence shown here is derived from an EMBL/GenBank/DDBJ whole genome shotgun (WGS) entry which is preliminary data.</text>
</comment>
<dbReference type="InterPro" id="IPR005467">
    <property type="entry name" value="His_kinase_dom"/>
</dbReference>
<dbReference type="Pfam" id="PF02518">
    <property type="entry name" value="HATPase_c"/>
    <property type="match status" value="1"/>
</dbReference>
<proteinExistence type="predicted"/>
<dbReference type="Pfam" id="PF00512">
    <property type="entry name" value="HisKA"/>
    <property type="match status" value="1"/>
</dbReference>
<evidence type="ECO:0000256" key="9">
    <source>
        <dbReference type="ARBA" id="ARBA00023012"/>
    </source>
</evidence>
<reference evidence="20 21" key="1">
    <citation type="submission" date="2008-03" db="EMBL/GenBank/DDBJ databases">
        <title>Sequencing of the draft genome and assembly of Burkholderia ambifaria MEX-5.</title>
        <authorList>
            <consortium name="US DOE Joint Genome Institute (JGI-PGF)"/>
            <person name="Copeland A."/>
            <person name="Lucas S."/>
            <person name="Lapidus A."/>
            <person name="Glavina del Rio T."/>
            <person name="Dalin E."/>
            <person name="Tice H."/>
            <person name="Bruce D."/>
            <person name="Goodwin L."/>
            <person name="Pitluck S."/>
            <person name="Larimer F."/>
            <person name="Land M.L."/>
            <person name="Hauser L."/>
            <person name="Tiedje J."/>
            <person name="Richardson P."/>
        </authorList>
    </citation>
    <scope>NUCLEOTIDE SEQUENCE [LARGE SCALE GENOMIC DNA]</scope>
    <source>
        <strain evidence="20 21">MEX-5</strain>
    </source>
</reference>
<evidence type="ECO:0000313" key="21">
    <source>
        <dbReference type="Proteomes" id="UP000004814"/>
    </source>
</evidence>
<evidence type="ECO:0000256" key="15">
    <source>
        <dbReference type="PROSITE-ProRule" id="PRU00110"/>
    </source>
</evidence>
<dbReference type="Pfam" id="PF01627">
    <property type="entry name" value="Hpt"/>
    <property type="match status" value="1"/>
</dbReference>
<evidence type="ECO:0000256" key="2">
    <source>
        <dbReference type="ARBA" id="ARBA00012438"/>
    </source>
</evidence>
<dbReference type="PANTHER" id="PTHR45339:SF5">
    <property type="entry name" value="HISTIDINE KINASE"/>
    <property type="match status" value="1"/>
</dbReference>
<keyword evidence="6" id="KW-0547">Nucleotide-binding</keyword>
<dbReference type="Gene3D" id="1.10.287.130">
    <property type="match status" value="1"/>
</dbReference>
<dbReference type="SMART" id="SM00388">
    <property type="entry name" value="HisKA"/>
    <property type="match status" value="1"/>
</dbReference>
<name>B1T6S3_9BURK</name>
<evidence type="ECO:0000256" key="1">
    <source>
        <dbReference type="ARBA" id="ARBA00000085"/>
    </source>
</evidence>
<evidence type="ECO:0000256" key="12">
    <source>
        <dbReference type="ARBA" id="ARBA00064003"/>
    </source>
</evidence>
<dbReference type="InterPro" id="IPR011006">
    <property type="entry name" value="CheY-like_superfamily"/>
</dbReference>
<dbReference type="PATRIC" id="fig|396597.7.peg.4456"/>
<dbReference type="FunFam" id="1.10.287.130:FF:000002">
    <property type="entry name" value="Two-component osmosensing histidine kinase"/>
    <property type="match status" value="1"/>
</dbReference>
<comment type="function">
    <text evidence="11">Member of the two-component regulatory system BvgS/BvgA. Phosphorylates BvgA via a four-step phosphorelay in response to environmental signals.</text>
</comment>
<evidence type="ECO:0000256" key="4">
    <source>
        <dbReference type="ARBA" id="ARBA00022679"/>
    </source>
</evidence>
<dbReference type="SUPFAM" id="SSF55874">
    <property type="entry name" value="ATPase domain of HSP90 chaperone/DNA topoisomerase II/histidine kinase"/>
    <property type="match status" value="1"/>
</dbReference>
<evidence type="ECO:0000256" key="11">
    <source>
        <dbReference type="ARBA" id="ARBA00058004"/>
    </source>
</evidence>
<feature type="modified residue" description="Phosphohistidine" evidence="15">
    <location>
        <position position="1038"/>
    </location>
</feature>
<dbReference type="RefSeq" id="WP_006759360.1">
    <property type="nucleotide sequence ID" value="NZ_ABLK01000111.1"/>
</dbReference>
<gene>
    <name evidence="20" type="ORF">BamMEX5DRAFT_3489</name>
</gene>
<keyword evidence="7 20" id="KW-0418">Kinase</keyword>
<evidence type="ECO:0000313" key="20">
    <source>
        <dbReference type="EMBL" id="EDT40716.1"/>
    </source>
</evidence>
<dbReference type="InterPro" id="IPR003661">
    <property type="entry name" value="HisK_dim/P_dom"/>
</dbReference>
<dbReference type="InterPro" id="IPR004358">
    <property type="entry name" value="Sig_transdc_His_kin-like_C"/>
</dbReference>
<dbReference type="InterPro" id="IPR008207">
    <property type="entry name" value="Sig_transdc_His_kin_Hpt_dom"/>
</dbReference>
<dbReference type="SUPFAM" id="SSF52172">
    <property type="entry name" value="CheY-like"/>
    <property type="match status" value="1"/>
</dbReference>
<feature type="domain" description="HPt" evidence="19">
    <location>
        <begin position="999"/>
        <end position="1088"/>
    </location>
</feature>
<evidence type="ECO:0000256" key="7">
    <source>
        <dbReference type="ARBA" id="ARBA00022777"/>
    </source>
</evidence>
<dbReference type="GO" id="GO:0005524">
    <property type="term" value="F:ATP binding"/>
    <property type="evidence" value="ECO:0007669"/>
    <property type="project" value="UniProtKB-KW"/>
</dbReference>
<keyword evidence="9" id="KW-0902">Two-component regulatory system</keyword>
<dbReference type="GO" id="GO:0000155">
    <property type="term" value="F:phosphorelay sensor kinase activity"/>
    <property type="evidence" value="ECO:0007669"/>
    <property type="project" value="InterPro"/>
</dbReference>
<feature type="modified residue" description="4-aspartylphosphate" evidence="16">
    <location>
        <position position="914"/>
    </location>
</feature>
<evidence type="ECO:0000256" key="14">
    <source>
        <dbReference type="ARBA" id="ARBA00070152"/>
    </source>
</evidence>
<dbReference type="PROSITE" id="PS50109">
    <property type="entry name" value="HIS_KIN"/>
    <property type="match status" value="1"/>
</dbReference>
<evidence type="ECO:0000256" key="16">
    <source>
        <dbReference type="PROSITE-ProRule" id="PRU00169"/>
    </source>
</evidence>
<feature type="domain" description="Response regulatory" evidence="18">
    <location>
        <begin position="865"/>
        <end position="979"/>
    </location>
</feature>
<dbReference type="Gene3D" id="3.40.50.2300">
    <property type="match status" value="1"/>
</dbReference>
<keyword evidence="8" id="KW-0067">ATP-binding</keyword>
<organism evidence="20 21">
    <name type="scientific">Burkholderia ambifaria MEX-5</name>
    <dbReference type="NCBI Taxonomy" id="396597"/>
    <lineage>
        <taxon>Bacteria</taxon>
        <taxon>Pseudomonadati</taxon>
        <taxon>Pseudomonadota</taxon>
        <taxon>Betaproteobacteria</taxon>
        <taxon>Burkholderiales</taxon>
        <taxon>Burkholderiaceae</taxon>
        <taxon>Burkholderia</taxon>
        <taxon>Burkholderia cepacia complex</taxon>
    </lineage>
</organism>
<evidence type="ECO:0000256" key="3">
    <source>
        <dbReference type="ARBA" id="ARBA00022553"/>
    </source>
</evidence>
<evidence type="ECO:0000256" key="5">
    <source>
        <dbReference type="ARBA" id="ARBA00022729"/>
    </source>
</evidence>
<evidence type="ECO:0000256" key="8">
    <source>
        <dbReference type="ARBA" id="ARBA00022840"/>
    </source>
</evidence>
<feature type="domain" description="Histidine kinase" evidence="17">
    <location>
        <begin position="492"/>
        <end position="713"/>
    </location>
</feature>
<evidence type="ECO:0000256" key="6">
    <source>
        <dbReference type="ARBA" id="ARBA00022741"/>
    </source>
</evidence>
<dbReference type="InterPro" id="IPR036641">
    <property type="entry name" value="HPT_dom_sf"/>
</dbReference>
<dbReference type="SUPFAM" id="SSF47226">
    <property type="entry name" value="Histidine-containing phosphotransfer domain, HPT domain"/>
    <property type="match status" value="1"/>
</dbReference>
<evidence type="ECO:0000259" key="17">
    <source>
        <dbReference type="PROSITE" id="PS50109"/>
    </source>
</evidence>
<accession>B1T6S3</accession>
<dbReference type="PRINTS" id="PR00344">
    <property type="entry name" value="BCTRLSENSOR"/>
</dbReference>
<dbReference type="EC" id="2.7.13.3" evidence="2"/>
<dbReference type="Gene3D" id="1.20.120.160">
    <property type="entry name" value="HPT domain"/>
    <property type="match status" value="1"/>
</dbReference>
<dbReference type="CDD" id="cd17546">
    <property type="entry name" value="REC_hyHK_CKI1_RcsC-like"/>
    <property type="match status" value="1"/>
</dbReference>
<dbReference type="PROSITE" id="PS50110">
    <property type="entry name" value="RESPONSE_REGULATORY"/>
    <property type="match status" value="1"/>
</dbReference>
<keyword evidence="4" id="KW-0808">Transferase</keyword>
<keyword evidence="5" id="KW-0732">Signal</keyword>
<sequence length="1088" mass="117708">MTVVILIALTLELITTIRLHIVNERQAYQVDHSLIMSEIEASEASIRNGVISAELVWKERAVADSAMIARFRANGFKMLLQPVPTMRPHLIFGGPPSTIHDRELGHYLALAQQLARSSAIASLQRGTQLTGYYFSVDCALAALVPAPSLDDSNNALGLNNKTRTISLLREGLDEIVHETQPAIPTLLRPLRWLPPAINPVTGRTVVRLASPALSDGKPFVVLVTEYDLDSLTAPLAVDHYDGTFLVVSKEGKLITTASRHVSNQSLIDRVMQSHVASAFADGQRETYRDGVFTISDQLGNTGWLLVYAFSWHDIANGTRLQLASAAGTTGLVLIALWVFVILFDRRVFVPVLVRSRRVFESEQLSRTLIDTAPVGLGLIAIDTGEPLLRSPVMAETAKRVMVDAPTLSAELVRRHAQQPQTGVLRYDRIFALRDGGQIDLAVSSARARYRGTDVLVTAFTDVTEKNQLAHELRNAKQAAESANAAKSAFVAAMSHEIRTPLNAILGNLELLSLATLDAEQRNRLSTIRTSSDGLLAIISDILDFSKIEAGEMAFERIDFDCVELTGRALAMFAPGARAKGLRLYGQFDVDSALSMNSDPVRIGQIINNLLSNAVKFTSAGHVTLRLATEYAEDGATLLLMSVEDTGIGMTPEQQERLFSAFSQGDASIHRRFGGTGLGLALCKLLAQALGGSIHAESTPNVGSRFTVRLPTGSPTIARPDPAAFAGETILFLSADEAWHTFALPHLQSWGLNVLAYTRPAEIAADLVATAKALVIFGERDAWSLADENTLVEASACVIDGHSDGPIQPMHTGRVISLSCYSLTGLKAALWQALSGHPPGTANDDASVGSTTRQIHQRSRIVRRLRVLVAEDNPVNQSLFQEQLNRLDCEAVVLSDGEAALAALARGDWDVLLTDLGMPGIDGYELARAARNTKPSMPIIAVTAYATLEERERCASAGMTRVMLKPLSLAQLRDALIEVAGADDAAIAPLPDDRLTPFGGKQIPVHLRDTFITFCRASVAAIQAASDEGNSIQAIAELHSLTGALGVFGQRELAKRCVELEQRVKEVGVRESDVAVRTFMSDVRAIYEK</sequence>
<dbReference type="GO" id="GO:0005886">
    <property type="term" value="C:plasma membrane"/>
    <property type="evidence" value="ECO:0007669"/>
    <property type="project" value="UniProtKB-SubCell"/>
</dbReference>
<dbReference type="SUPFAM" id="SSF47384">
    <property type="entry name" value="Homodimeric domain of signal transducing histidine kinase"/>
    <property type="match status" value="1"/>
</dbReference>
<comment type="subunit">
    <text evidence="12">At low DSF concentrations, interacts with RpfF.</text>
</comment>
<keyword evidence="3 16" id="KW-0597">Phosphoprotein</keyword>